<protein>
    <submittedName>
        <fullName evidence="1">Protein DETOXIFICATION 23</fullName>
    </submittedName>
</protein>
<evidence type="ECO:0000313" key="1">
    <source>
        <dbReference type="EMBL" id="KAL0301820.1"/>
    </source>
</evidence>
<dbReference type="AlphaFoldDB" id="A0AAW2K4F0"/>
<sequence>MEGEFTVKLLRNIEAAEHANKGRESLKDKIWKENKKMWVVAAPAIFTRFTTFGTGVISQAFIGHIGSKELAAFALVSTVFLRFAQGILVI</sequence>
<reference evidence="1" key="1">
    <citation type="submission" date="2020-06" db="EMBL/GenBank/DDBJ databases">
        <authorList>
            <person name="Li T."/>
            <person name="Hu X."/>
            <person name="Zhang T."/>
            <person name="Song X."/>
            <person name="Zhang H."/>
            <person name="Dai N."/>
            <person name="Sheng W."/>
            <person name="Hou X."/>
            <person name="Wei L."/>
        </authorList>
    </citation>
    <scope>NUCLEOTIDE SEQUENCE</scope>
    <source>
        <strain evidence="1">G02</strain>
        <tissue evidence="1">Leaf</tissue>
    </source>
</reference>
<organism evidence="1">
    <name type="scientific">Sesamum radiatum</name>
    <name type="common">Black benniseed</name>
    <dbReference type="NCBI Taxonomy" id="300843"/>
    <lineage>
        <taxon>Eukaryota</taxon>
        <taxon>Viridiplantae</taxon>
        <taxon>Streptophyta</taxon>
        <taxon>Embryophyta</taxon>
        <taxon>Tracheophyta</taxon>
        <taxon>Spermatophyta</taxon>
        <taxon>Magnoliopsida</taxon>
        <taxon>eudicotyledons</taxon>
        <taxon>Gunneridae</taxon>
        <taxon>Pentapetalae</taxon>
        <taxon>asterids</taxon>
        <taxon>lamiids</taxon>
        <taxon>Lamiales</taxon>
        <taxon>Pedaliaceae</taxon>
        <taxon>Sesamum</taxon>
    </lineage>
</organism>
<proteinExistence type="predicted"/>
<comment type="caution">
    <text evidence="1">The sequence shown here is derived from an EMBL/GenBank/DDBJ whole genome shotgun (WGS) entry which is preliminary data.</text>
</comment>
<name>A0AAW2K4F0_SESRA</name>
<gene>
    <name evidence="1" type="ORF">Sradi_6458800</name>
</gene>
<dbReference type="EMBL" id="JACGWJ010000030">
    <property type="protein sequence ID" value="KAL0301820.1"/>
    <property type="molecule type" value="Genomic_DNA"/>
</dbReference>
<accession>A0AAW2K4F0</accession>
<reference evidence="1" key="2">
    <citation type="journal article" date="2024" name="Plant">
        <title>Genomic evolution and insights into agronomic trait innovations of Sesamum species.</title>
        <authorList>
            <person name="Miao H."/>
            <person name="Wang L."/>
            <person name="Qu L."/>
            <person name="Liu H."/>
            <person name="Sun Y."/>
            <person name="Le M."/>
            <person name="Wang Q."/>
            <person name="Wei S."/>
            <person name="Zheng Y."/>
            <person name="Lin W."/>
            <person name="Duan Y."/>
            <person name="Cao H."/>
            <person name="Xiong S."/>
            <person name="Wang X."/>
            <person name="Wei L."/>
            <person name="Li C."/>
            <person name="Ma Q."/>
            <person name="Ju M."/>
            <person name="Zhao R."/>
            <person name="Li G."/>
            <person name="Mu C."/>
            <person name="Tian Q."/>
            <person name="Mei H."/>
            <person name="Zhang T."/>
            <person name="Gao T."/>
            <person name="Zhang H."/>
        </authorList>
    </citation>
    <scope>NUCLEOTIDE SEQUENCE</scope>
    <source>
        <strain evidence="1">G02</strain>
    </source>
</reference>